<organism evidence="1 2">
    <name type="scientific">Bradyrhizobium forestalis</name>
    <dbReference type="NCBI Taxonomy" id="1419263"/>
    <lineage>
        <taxon>Bacteria</taxon>
        <taxon>Pseudomonadati</taxon>
        <taxon>Pseudomonadota</taxon>
        <taxon>Alphaproteobacteria</taxon>
        <taxon>Hyphomicrobiales</taxon>
        <taxon>Nitrobacteraceae</taxon>
        <taxon>Bradyrhizobium</taxon>
    </lineage>
</organism>
<dbReference type="AlphaFoldDB" id="A0A2M8RFP4"/>
<keyword evidence="2" id="KW-1185">Reference proteome</keyword>
<evidence type="ECO:0000313" key="1">
    <source>
        <dbReference type="EMBL" id="PJG56634.1"/>
    </source>
</evidence>
<dbReference type="EMBL" id="PGVG01000002">
    <property type="protein sequence ID" value="PJG56634.1"/>
    <property type="molecule type" value="Genomic_DNA"/>
</dbReference>
<name>A0A2M8RFP4_9BRAD</name>
<comment type="caution">
    <text evidence="1">The sequence shown here is derived from an EMBL/GenBank/DDBJ whole genome shotgun (WGS) entry which is preliminary data.</text>
</comment>
<evidence type="ECO:0000313" key="2">
    <source>
        <dbReference type="Proteomes" id="UP000231194"/>
    </source>
</evidence>
<proteinExistence type="predicted"/>
<sequence length="105" mass="11870">MIWQEIYHHPSVFVQELAGILLSPLRRRRSVQIEVTVLLRNRAAAEDAGVVEKLKRLGLQIEQILPRLSVVSGKIHRSEMARLQSLPEVKAVREAGSYHVDPVEG</sequence>
<dbReference type="RefSeq" id="WP_100230615.1">
    <property type="nucleotide sequence ID" value="NZ_PGVG01000002.1"/>
</dbReference>
<protein>
    <submittedName>
        <fullName evidence="1">Uncharacterized protein</fullName>
    </submittedName>
</protein>
<reference evidence="1 2" key="1">
    <citation type="submission" date="2017-11" db="EMBL/GenBank/DDBJ databases">
        <title>Bradyrhizobium forestalis sp. nov., an efficient nitrogen-fixing bacterium isolated from nodules of forest legume species in the Amazon.</title>
        <authorList>
            <person name="Costa E.M."/>
            <person name="Guimaraes A."/>
            <person name="Carvalho T.S."/>
            <person name="Rodrigues T.L."/>
            <person name="Ribeiro P.R.A."/>
            <person name="Lebbe L."/>
            <person name="Willems A."/>
            <person name="Moreira F.M.S."/>
        </authorList>
    </citation>
    <scope>NUCLEOTIDE SEQUENCE [LARGE SCALE GENOMIC DNA]</scope>
    <source>
        <strain evidence="1 2">INPA54B</strain>
    </source>
</reference>
<dbReference type="Proteomes" id="UP000231194">
    <property type="component" value="Unassembled WGS sequence"/>
</dbReference>
<accession>A0A2M8RFP4</accession>
<gene>
    <name evidence="1" type="ORF">CVM73_03545</name>
</gene>